<evidence type="ECO:0000256" key="1">
    <source>
        <dbReference type="ARBA" id="ARBA00004173"/>
    </source>
</evidence>
<feature type="region of interest" description="Disordered" evidence="6">
    <location>
        <begin position="21"/>
        <end position="51"/>
    </location>
</feature>
<evidence type="ECO:0000313" key="8">
    <source>
        <dbReference type="Proteomes" id="UP000298327"/>
    </source>
</evidence>
<evidence type="ECO:0000256" key="3">
    <source>
        <dbReference type="ARBA" id="ARBA00023128"/>
    </source>
</evidence>
<dbReference type="EMBL" id="SEOQ01000251">
    <property type="protein sequence ID" value="TFY66394.1"/>
    <property type="molecule type" value="Genomic_DNA"/>
</dbReference>
<name>A0A4Y9YVC5_9AGAM</name>
<sequence length="88" mass="9751">MFARVALAAPRRLTTAAVAARTYTSSTKEGSVAASREFGKKEKAVEDQYARRHEQEQIAKLRQEIAKKKAELENLEKKAEDGKTSPSS</sequence>
<evidence type="ECO:0000256" key="4">
    <source>
        <dbReference type="RuleBase" id="RU368087"/>
    </source>
</evidence>
<keyword evidence="3" id="KW-0496">Mitochondrion</keyword>
<evidence type="ECO:0000313" key="7">
    <source>
        <dbReference type="EMBL" id="TFY66394.1"/>
    </source>
</evidence>
<evidence type="ECO:0000256" key="6">
    <source>
        <dbReference type="SAM" id="MobiDB-lite"/>
    </source>
</evidence>
<protein>
    <recommendedName>
        <fullName evidence="4">ATPase inhibitor, mitochondrial</fullName>
    </recommendedName>
</protein>
<dbReference type="GO" id="GO:0005739">
    <property type="term" value="C:mitochondrion"/>
    <property type="evidence" value="ECO:0007669"/>
    <property type="project" value="UniProtKB-SubCell"/>
</dbReference>
<organism evidence="7 8">
    <name type="scientific">Dentipellis fragilis</name>
    <dbReference type="NCBI Taxonomy" id="205917"/>
    <lineage>
        <taxon>Eukaryota</taxon>
        <taxon>Fungi</taxon>
        <taxon>Dikarya</taxon>
        <taxon>Basidiomycota</taxon>
        <taxon>Agaricomycotina</taxon>
        <taxon>Agaricomycetes</taxon>
        <taxon>Russulales</taxon>
        <taxon>Hericiaceae</taxon>
        <taxon>Dentipellis</taxon>
    </lineage>
</organism>
<evidence type="ECO:0000256" key="5">
    <source>
        <dbReference type="SAM" id="Coils"/>
    </source>
</evidence>
<accession>A0A4Y9YVC5</accession>
<gene>
    <name evidence="7" type="ORF">EVG20_g4688</name>
</gene>
<dbReference type="SUPFAM" id="SSF64602">
    <property type="entry name" value="F1 ATPase inhibitor, IF1, C-terminal domain"/>
    <property type="match status" value="1"/>
</dbReference>
<comment type="function">
    <text evidence="4">Inhibits the enzyme activity of ATPase.</text>
</comment>
<evidence type="ECO:0000256" key="2">
    <source>
        <dbReference type="ARBA" id="ARBA00010901"/>
    </source>
</evidence>
<reference evidence="7 8" key="1">
    <citation type="submission" date="2019-02" db="EMBL/GenBank/DDBJ databases">
        <title>Genome sequencing of the rare red list fungi Dentipellis fragilis.</title>
        <authorList>
            <person name="Buettner E."/>
            <person name="Kellner H."/>
        </authorList>
    </citation>
    <scope>NUCLEOTIDE SEQUENCE [LARGE SCALE GENOMIC DNA]</scope>
    <source>
        <strain evidence="7 8">DSM 105465</strain>
    </source>
</reference>
<keyword evidence="5" id="KW-0175">Coiled coil</keyword>
<proteinExistence type="inferred from homology"/>
<dbReference type="AlphaFoldDB" id="A0A4Y9YVC5"/>
<dbReference type="Pfam" id="PF04568">
    <property type="entry name" value="IATP"/>
    <property type="match status" value="1"/>
</dbReference>
<comment type="similarity">
    <text evidence="2 4">Belongs to the ATPase inhibitor family.</text>
</comment>
<comment type="caution">
    <text evidence="7">The sequence shown here is derived from an EMBL/GenBank/DDBJ whole genome shotgun (WGS) entry which is preliminary data.</text>
</comment>
<dbReference type="InterPro" id="IPR007648">
    <property type="entry name" value="ATPase_inhibitor_mt"/>
</dbReference>
<keyword evidence="8" id="KW-1185">Reference proteome</keyword>
<dbReference type="GO" id="GO:0042030">
    <property type="term" value="F:ATPase inhibitor activity"/>
    <property type="evidence" value="ECO:0007669"/>
    <property type="project" value="InterPro"/>
</dbReference>
<dbReference type="STRING" id="205917.A0A4Y9YVC5"/>
<feature type="coiled-coil region" evidence="5">
    <location>
        <begin position="51"/>
        <end position="85"/>
    </location>
</feature>
<feature type="compositionally biased region" description="Basic and acidic residues" evidence="6">
    <location>
        <begin position="37"/>
        <end position="51"/>
    </location>
</feature>
<dbReference type="Proteomes" id="UP000298327">
    <property type="component" value="Unassembled WGS sequence"/>
</dbReference>
<dbReference type="Gene3D" id="1.20.5.500">
    <property type="entry name" value="Single helix bin"/>
    <property type="match status" value="1"/>
</dbReference>
<dbReference type="OrthoDB" id="5532350at2759"/>
<comment type="subcellular location">
    <subcellularLocation>
        <location evidence="1">Mitochondrion</location>
    </subcellularLocation>
</comment>